<feature type="site" description="Important for substrate specificity" evidence="6">
    <location>
        <position position="11"/>
    </location>
</feature>
<comment type="catalytic activity">
    <reaction evidence="6">
        <text>UTP + H2O = UMP + diphosphate + H(+)</text>
        <dbReference type="Rhea" id="RHEA:29395"/>
        <dbReference type="ChEBI" id="CHEBI:15377"/>
        <dbReference type="ChEBI" id="CHEBI:15378"/>
        <dbReference type="ChEBI" id="CHEBI:33019"/>
        <dbReference type="ChEBI" id="CHEBI:46398"/>
        <dbReference type="ChEBI" id="CHEBI:57865"/>
        <dbReference type="EC" id="3.6.1.9"/>
    </reaction>
</comment>
<evidence type="ECO:0000256" key="2">
    <source>
        <dbReference type="ARBA" id="ARBA00004496"/>
    </source>
</evidence>
<dbReference type="PIRSF" id="PIRSF006305">
    <property type="entry name" value="Maf"/>
    <property type="match status" value="1"/>
</dbReference>
<organism evidence="7 8">
    <name type="scientific">Acetivibrio clariflavus (strain DSM 19732 / NBRC 101661 / EBR45)</name>
    <name type="common">Clostridium clariflavum</name>
    <dbReference type="NCBI Taxonomy" id="720554"/>
    <lineage>
        <taxon>Bacteria</taxon>
        <taxon>Bacillati</taxon>
        <taxon>Bacillota</taxon>
        <taxon>Clostridia</taxon>
        <taxon>Eubacteriales</taxon>
        <taxon>Oscillospiraceae</taxon>
        <taxon>Acetivibrio</taxon>
    </lineage>
</organism>
<dbReference type="PANTHER" id="PTHR43213">
    <property type="entry name" value="BIFUNCTIONAL DTTP/UTP PYROPHOSPHATASE/METHYLTRANSFERASE PROTEIN-RELATED"/>
    <property type="match status" value="1"/>
</dbReference>
<feature type="site" description="Important for substrate specificity" evidence="6">
    <location>
        <position position="72"/>
    </location>
</feature>
<gene>
    <name evidence="7" type="ordered locus">Clocl_1111</name>
</gene>
<comment type="caution">
    <text evidence="6">Lacks conserved residue(s) required for the propagation of feature annotation.</text>
</comment>
<dbReference type="Pfam" id="PF02545">
    <property type="entry name" value="Maf"/>
    <property type="match status" value="1"/>
</dbReference>
<comment type="catalytic activity">
    <reaction evidence="6">
        <text>dTTP + H2O = dTMP + diphosphate + H(+)</text>
        <dbReference type="Rhea" id="RHEA:28534"/>
        <dbReference type="ChEBI" id="CHEBI:15377"/>
        <dbReference type="ChEBI" id="CHEBI:15378"/>
        <dbReference type="ChEBI" id="CHEBI:33019"/>
        <dbReference type="ChEBI" id="CHEBI:37568"/>
        <dbReference type="ChEBI" id="CHEBI:63528"/>
        <dbReference type="EC" id="3.6.1.9"/>
    </reaction>
</comment>
<comment type="subcellular location">
    <subcellularLocation>
        <location evidence="2 6">Cytoplasm</location>
    </subcellularLocation>
</comment>
<dbReference type="NCBIfam" id="TIGR00172">
    <property type="entry name" value="maf"/>
    <property type="match status" value="1"/>
</dbReference>
<feature type="site" description="Important for substrate specificity" evidence="6">
    <location>
        <position position="156"/>
    </location>
</feature>
<dbReference type="STRING" id="720554.Clocl_1111"/>
<dbReference type="CDD" id="cd00555">
    <property type="entry name" value="Maf"/>
    <property type="match status" value="1"/>
</dbReference>
<sequence length="194" mass="21304">MQIILASQSPRRSELLKQLGLNFQIRIADIDESNSMGLKASELVQYLAFEKAKAVAEDSSLDRDSIVIGADTVVVKDGAILGKPRDKQEAFNMLKSLNGSWHEVMTGIAVIDANSFKYDKCVEITRVKMKELKDETINAYINSGEPLDKAGAYGIQGLGAVLVDRIEGCYFNVVGLPISKLSDILKNYGVYVLK</sequence>
<name>G8LY55_ACECE</name>
<evidence type="ECO:0000256" key="1">
    <source>
        <dbReference type="ARBA" id="ARBA00001968"/>
    </source>
</evidence>
<accession>G8LY55</accession>
<dbReference type="InterPro" id="IPR003697">
    <property type="entry name" value="Maf-like"/>
</dbReference>
<evidence type="ECO:0000313" key="8">
    <source>
        <dbReference type="Proteomes" id="UP000005435"/>
    </source>
</evidence>
<evidence type="ECO:0000256" key="5">
    <source>
        <dbReference type="ARBA" id="ARBA00023080"/>
    </source>
</evidence>
<dbReference type="EMBL" id="CP003065">
    <property type="protein sequence ID" value="AEV67786.1"/>
    <property type="molecule type" value="Genomic_DNA"/>
</dbReference>
<protein>
    <recommendedName>
        <fullName evidence="6">dTTP/UTP pyrophosphatase</fullName>
        <shortName evidence="6">dTTPase/UTPase</shortName>
        <ecNumber evidence="6">3.6.1.9</ecNumber>
    </recommendedName>
    <alternativeName>
        <fullName evidence="6">Nucleoside triphosphate pyrophosphatase</fullName>
    </alternativeName>
    <alternativeName>
        <fullName evidence="6">Nucleotide pyrophosphatase</fullName>
        <shortName evidence="6">Nucleotide PPase</shortName>
    </alternativeName>
</protein>
<feature type="active site" description="Proton acceptor" evidence="6">
    <location>
        <position position="71"/>
    </location>
</feature>
<reference evidence="7 8" key="2">
    <citation type="journal article" date="2012" name="Stand. Genomic Sci.">
        <title>Complete Genome Sequence of Clostridium clariflavum DSM 19732.</title>
        <authorList>
            <person name="Izquierdo J.A."/>
            <person name="Goodwin L."/>
            <person name="Davenport K.W."/>
            <person name="Teshima H."/>
            <person name="Bruce D."/>
            <person name="Detter C."/>
            <person name="Tapia R."/>
            <person name="Han S."/>
            <person name="Land M."/>
            <person name="Hauser L."/>
            <person name="Jeffries C.D."/>
            <person name="Han J."/>
            <person name="Pitluck S."/>
            <person name="Nolan M."/>
            <person name="Chen A."/>
            <person name="Huntemann M."/>
            <person name="Mavromatis K."/>
            <person name="Mikhailova N."/>
            <person name="Liolios K."/>
            <person name="Woyke T."/>
            <person name="Lynd L.R."/>
        </authorList>
    </citation>
    <scope>NUCLEOTIDE SEQUENCE [LARGE SCALE GENOMIC DNA]</scope>
    <source>
        <strain evidence="8">DSM 19732 / NBRC 101661 / EBR45</strain>
    </source>
</reference>
<dbReference type="GO" id="GO:0009117">
    <property type="term" value="P:nucleotide metabolic process"/>
    <property type="evidence" value="ECO:0007669"/>
    <property type="project" value="UniProtKB-KW"/>
</dbReference>
<dbReference type="EC" id="3.6.1.9" evidence="6"/>
<dbReference type="GO" id="GO:0005737">
    <property type="term" value="C:cytoplasm"/>
    <property type="evidence" value="ECO:0007669"/>
    <property type="project" value="UniProtKB-SubCell"/>
</dbReference>
<dbReference type="GO" id="GO:0036221">
    <property type="term" value="F:UTP diphosphatase activity"/>
    <property type="evidence" value="ECO:0007669"/>
    <property type="project" value="RHEA"/>
</dbReference>
<dbReference type="InterPro" id="IPR029001">
    <property type="entry name" value="ITPase-like_fam"/>
</dbReference>
<keyword evidence="8" id="KW-1185">Reference proteome</keyword>
<evidence type="ECO:0000256" key="6">
    <source>
        <dbReference type="HAMAP-Rule" id="MF_00528"/>
    </source>
</evidence>
<dbReference type="Proteomes" id="UP000005435">
    <property type="component" value="Chromosome"/>
</dbReference>
<evidence type="ECO:0000313" key="7">
    <source>
        <dbReference type="EMBL" id="AEV67786.1"/>
    </source>
</evidence>
<keyword evidence="4 6" id="KW-0378">Hydrolase</keyword>
<comment type="similarity">
    <text evidence="6">Belongs to the Maf family. YhdE subfamily.</text>
</comment>
<evidence type="ECO:0000256" key="3">
    <source>
        <dbReference type="ARBA" id="ARBA00022490"/>
    </source>
</evidence>
<keyword evidence="3 6" id="KW-0963">Cytoplasm</keyword>
<dbReference type="HAMAP" id="MF_00528">
    <property type="entry name" value="Maf"/>
    <property type="match status" value="1"/>
</dbReference>
<dbReference type="AlphaFoldDB" id="G8LY55"/>
<evidence type="ECO:0000256" key="4">
    <source>
        <dbReference type="ARBA" id="ARBA00022801"/>
    </source>
</evidence>
<dbReference type="eggNOG" id="COG0424">
    <property type="taxonomic scope" value="Bacteria"/>
</dbReference>
<comment type="cofactor">
    <cofactor evidence="1 6">
        <name>a divalent metal cation</name>
        <dbReference type="ChEBI" id="CHEBI:60240"/>
    </cofactor>
</comment>
<dbReference type="GO" id="GO:0036218">
    <property type="term" value="F:dTTP diphosphatase activity"/>
    <property type="evidence" value="ECO:0007669"/>
    <property type="project" value="RHEA"/>
</dbReference>
<dbReference type="HOGENOM" id="CLU_040416_0_0_9"/>
<comment type="function">
    <text evidence="6">Nucleoside triphosphate pyrophosphatase that hydrolyzes dTTP and UTP. May have a dual role in cell division arrest and in preventing the incorporation of modified nucleotides into cellular nucleic acids.</text>
</comment>
<dbReference type="Gene3D" id="3.90.950.10">
    <property type="match status" value="1"/>
</dbReference>
<dbReference type="FunFam" id="3.90.950.10:FF:000005">
    <property type="entry name" value="7-methyl-GTP pyrophosphatase"/>
    <property type="match status" value="1"/>
</dbReference>
<keyword evidence="5 6" id="KW-0546">Nucleotide metabolism</keyword>
<dbReference type="SUPFAM" id="SSF52972">
    <property type="entry name" value="ITPase-like"/>
    <property type="match status" value="1"/>
</dbReference>
<dbReference type="PANTHER" id="PTHR43213:SF5">
    <property type="entry name" value="BIFUNCTIONAL DTTP_UTP PYROPHOSPHATASE_METHYLTRANSFERASE PROTEIN-RELATED"/>
    <property type="match status" value="1"/>
</dbReference>
<dbReference type="RefSeq" id="WP_014254404.1">
    <property type="nucleotide sequence ID" value="NC_016627.1"/>
</dbReference>
<dbReference type="OrthoDB" id="9807767at2"/>
<reference evidence="8" key="1">
    <citation type="submission" date="2011-12" db="EMBL/GenBank/DDBJ databases">
        <title>Complete sequence of Clostridium clariflavum DSM 19732.</title>
        <authorList>
            <consortium name="US DOE Joint Genome Institute"/>
            <person name="Lucas S."/>
            <person name="Han J."/>
            <person name="Lapidus A."/>
            <person name="Cheng J.-F."/>
            <person name="Goodwin L."/>
            <person name="Pitluck S."/>
            <person name="Peters L."/>
            <person name="Teshima H."/>
            <person name="Detter J.C."/>
            <person name="Han C."/>
            <person name="Tapia R."/>
            <person name="Land M."/>
            <person name="Hauser L."/>
            <person name="Kyrpides N."/>
            <person name="Ivanova N."/>
            <person name="Pagani I."/>
            <person name="Kitzmiller T."/>
            <person name="Lynd L."/>
            <person name="Izquierdo J."/>
            <person name="Woyke T."/>
        </authorList>
    </citation>
    <scope>NUCLEOTIDE SEQUENCE [LARGE SCALE GENOMIC DNA]</scope>
    <source>
        <strain evidence="8">DSM 19732 / NBRC 101661 / EBR45</strain>
    </source>
</reference>
<dbReference type="KEGG" id="ccl:Clocl_1111"/>
<proteinExistence type="inferred from homology"/>